<keyword evidence="4" id="KW-1185">Reference proteome</keyword>
<organism evidence="4 5">
    <name type="scientific">Pyricularia grisea</name>
    <name type="common">Crabgrass-specific blast fungus</name>
    <name type="synonym">Magnaporthe grisea</name>
    <dbReference type="NCBI Taxonomy" id="148305"/>
    <lineage>
        <taxon>Eukaryota</taxon>
        <taxon>Fungi</taxon>
        <taxon>Dikarya</taxon>
        <taxon>Ascomycota</taxon>
        <taxon>Pezizomycotina</taxon>
        <taxon>Sordariomycetes</taxon>
        <taxon>Sordariomycetidae</taxon>
        <taxon>Magnaporthales</taxon>
        <taxon>Pyriculariaceae</taxon>
        <taxon>Pyricularia</taxon>
    </lineage>
</organism>
<gene>
    <name evidence="5" type="ORF">PgNI_12523</name>
</gene>
<dbReference type="GeneID" id="41967373"/>
<dbReference type="KEGG" id="pgri:PgNI_12523"/>
<dbReference type="PROSITE" id="PS50088">
    <property type="entry name" value="ANK_REPEAT"/>
    <property type="match status" value="3"/>
</dbReference>
<dbReference type="PANTHER" id="PTHR24198:SF193">
    <property type="match status" value="1"/>
</dbReference>
<sequence>MAKIDRRETSRLAIEKAEKDSIVSLLNSVINNEDKGKRYTHVRDIVVLTAKSRYLENGDGLDIDLGPTIAIAQHFRVSDWKLLVKHWKSVPDDVKVSVRTIAFDTASWHTYVKNIGNEDPNLLAHIALEGALIIARQKPFVALSLFDSVLGPGRDLADWETRSASPERTIIGPDQLSGQSIHASISPSPSIISTMPRNSPGDDSGDLFYHLSPVEIAGPTHSVITRYHESSLSLTTGDTIQHGATRIKRKRTDLPALDIENYNMNTTCSLASRLEVPHATTANHLLRVGLPTPGPSLQLTMQYEVPDTADSIVFATEGNVESLKLLFTHGFASPSDWALYGGMHQFETVRFLISQGAPIDRESYGHVWDFSFRLKCNDEEFKALSCIREGLDNDWIEDQNYQPVHKIVLHLSSENLTAELEKNPNAVHLKDAQGRTALDWATARAQLTDMKVLIYHSSDVNNMDTTGRTTILHAVDSHSYEALQIVLAAGAIPDPIVPPNLFRSSPLTSACFGGLADMVRLLIKHGANIRACNPEGRTALHTAAIKGHVECATILLNHGADLNEASMNGRIPLMMAIIHNKYDIFKLFLEHCQKYHGLQNSGLLGTIIAEHADADTMSILASSHHLLKLLGLDGSCLYDIRDTVLLRTHQDARLCHAFEGLLAAAFSCVNLLKL</sequence>
<dbReference type="SUPFAM" id="SSF48403">
    <property type="entry name" value="Ankyrin repeat"/>
    <property type="match status" value="1"/>
</dbReference>
<protein>
    <submittedName>
        <fullName evidence="5">Uncharacterized protein</fullName>
    </submittedName>
</protein>
<dbReference type="SMART" id="SM00248">
    <property type="entry name" value="ANK"/>
    <property type="match status" value="6"/>
</dbReference>
<evidence type="ECO:0000256" key="1">
    <source>
        <dbReference type="ARBA" id="ARBA00022737"/>
    </source>
</evidence>
<keyword evidence="1" id="KW-0677">Repeat</keyword>
<evidence type="ECO:0000313" key="4">
    <source>
        <dbReference type="Proteomes" id="UP000515153"/>
    </source>
</evidence>
<name>A0A6P8AM91_PYRGI</name>
<dbReference type="InterPro" id="IPR036770">
    <property type="entry name" value="Ankyrin_rpt-contain_sf"/>
</dbReference>
<reference evidence="5" key="2">
    <citation type="submission" date="2019-10" db="EMBL/GenBank/DDBJ databases">
        <authorList>
            <consortium name="NCBI Genome Project"/>
        </authorList>
    </citation>
    <scope>NUCLEOTIDE SEQUENCE</scope>
    <source>
        <strain evidence="5">NI907</strain>
    </source>
</reference>
<proteinExistence type="predicted"/>
<dbReference type="Proteomes" id="UP000515153">
    <property type="component" value="Unplaced"/>
</dbReference>
<evidence type="ECO:0000256" key="3">
    <source>
        <dbReference type="PROSITE-ProRule" id="PRU00023"/>
    </source>
</evidence>
<dbReference type="InterPro" id="IPR002110">
    <property type="entry name" value="Ankyrin_rpt"/>
</dbReference>
<dbReference type="Pfam" id="PF12796">
    <property type="entry name" value="Ank_2"/>
    <property type="match status" value="1"/>
</dbReference>
<feature type="repeat" description="ANK" evidence="3">
    <location>
        <begin position="502"/>
        <end position="534"/>
    </location>
</feature>
<dbReference type="PANTHER" id="PTHR24198">
    <property type="entry name" value="ANKYRIN REPEAT AND PROTEIN KINASE DOMAIN-CONTAINING PROTEIN"/>
    <property type="match status" value="1"/>
</dbReference>
<evidence type="ECO:0000313" key="5">
    <source>
        <dbReference type="RefSeq" id="XP_030976013.1"/>
    </source>
</evidence>
<feature type="repeat" description="ANK" evidence="3">
    <location>
        <begin position="535"/>
        <end position="567"/>
    </location>
</feature>
<dbReference type="AlphaFoldDB" id="A0A6P8AM91"/>
<dbReference type="Gene3D" id="1.25.40.20">
    <property type="entry name" value="Ankyrin repeat-containing domain"/>
    <property type="match status" value="1"/>
</dbReference>
<reference evidence="5" key="1">
    <citation type="journal article" date="2019" name="Mol. Biol. Evol.">
        <title>Blast fungal genomes show frequent chromosomal changes, gene gains and losses, and effector gene turnover.</title>
        <authorList>
            <person name="Gomez Luciano L.B."/>
            <person name="Jason Tsai I."/>
            <person name="Chuma I."/>
            <person name="Tosa Y."/>
            <person name="Chen Y.H."/>
            <person name="Li J.Y."/>
            <person name="Li M.Y."/>
            <person name="Jade Lu M.Y."/>
            <person name="Nakayashiki H."/>
            <person name="Li W.H."/>
        </authorList>
    </citation>
    <scope>NUCLEOTIDE SEQUENCE</scope>
    <source>
        <strain evidence="5">NI907</strain>
    </source>
</reference>
<dbReference type="RefSeq" id="XP_030976013.1">
    <property type="nucleotide sequence ID" value="XM_031132470.1"/>
</dbReference>
<feature type="repeat" description="ANK" evidence="3">
    <location>
        <begin position="433"/>
        <end position="465"/>
    </location>
</feature>
<evidence type="ECO:0000256" key="2">
    <source>
        <dbReference type="ARBA" id="ARBA00023043"/>
    </source>
</evidence>
<accession>A0A6P8AM91</accession>
<dbReference type="PROSITE" id="PS50297">
    <property type="entry name" value="ANK_REP_REGION"/>
    <property type="match status" value="1"/>
</dbReference>
<keyword evidence="2 3" id="KW-0040">ANK repeat</keyword>
<reference evidence="5" key="3">
    <citation type="submission" date="2025-08" db="UniProtKB">
        <authorList>
            <consortium name="RefSeq"/>
        </authorList>
    </citation>
    <scope>IDENTIFICATION</scope>
    <source>
        <strain evidence="5">NI907</strain>
    </source>
</reference>